<dbReference type="AlphaFoldDB" id="A0A4Z2E4L0"/>
<feature type="compositionally biased region" description="Basic and acidic residues" evidence="1">
    <location>
        <begin position="76"/>
        <end position="87"/>
    </location>
</feature>
<dbReference type="EMBL" id="SRLO01017620">
    <property type="protein sequence ID" value="TNN23698.1"/>
    <property type="molecule type" value="Genomic_DNA"/>
</dbReference>
<evidence type="ECO:0000256" key="1">
    <source>
        <dbReference type="SAM" id="MobiDB-lite"/>
    </source>
</evidence>
<feature type="region of interest" description="Disordered" evidence="1">
    <location>
        <begin position="70"/>
        <end position="122"/>
    </location>
</feature>
<comment type="caution">
    <text evidence="2">The sequence shown here is derived from an EMBL/GenBank/DDBJ whole genome shotgun (WGS) entry which is preliminary data.</text>
</comment>
<dbReference type="OrthoDB" id="9930272at2759"/>
<organism evidence="2 3">
    <name type="scientific">Liparis tanakae</name>
    <name type="common">Tanaka's snailfish</name>
    <dbReference type="NCBI Taxonomy" id="230148"/>
    <lineage>
        <taxon>Eukaryota</taxon>
        <taxon>Metazoa</taxon>
        <taxon>Chordata</taxon>
        <taxon>Craniata</taxon>
        <taxon>Vertebrata</taxon>
        <taxon>Euteleostomi</taxon>
        <taxon>Actinopterygii</taxon>
        <taxon>Neopterygii</taxon>
        <taxon>Teleostei</taxon>
        <taxon>Neoteleostei</taxon>
        <taxon>Acanthomorphata</taxon>
        <taxon>Eupercaria</taxon>
        <taxon>Perciformes</taxon>
        <taxon>Cottioidei</taxon>
        <taxon>Cottales</taxon>
        <taxon>Liparidae</taxon>
        <taxon>Liparis</taxon>
    </lineage>
</organism>
<feature type="compositionally biased region" description="Acidic residues" evidence="1">
    <location>
        <begin position="88"/>
        <end position="99"/>
    </location>
</feature>
<evidence type="ECO:0000313" key="3">
    <source>
        <dbReference type="Proteomes" id="UP000314294"/>
    </source>
</evidence>
<evidence type="ECO:0000313" key="2">
    <source>
        <dbReference type="EMBL" id="TNN23698.1"/>
    </source>
</evidence>
<protein>
    <submittedName>
        <fullName evidence="2">Tectonin beta-propeller repeat-containing protein 2</fullName>
    </submittedName>
</protein>
<dbReference type="Proteomes" id="UP000314294">
    <property type="component" value="Unassembled WGS sequence"/>
</dbReference>
<reference evidence="2 3" key="1">
    <citation type="submission" date="2019-03" db="EMBL/GenBank/DDBJ databases">
        <title>First draft genome of Liparis tanakae, snailfish: a comprehensive survey of snailfish specific genes.</title>
        <authorList>
            <person name="Kim W."/>
            <person name="Song I."/>
            <person name="Jeong J.-H."/>
            <person name="Kim D."/>
            <person name="Kim S."/>
            <person name="Ryu S."/>
            <person name="Song J.Y."/>
            <person name="Lee S.K."/>
        </authorList>
    </citation>
    <scope>NUCLEOTIDE SEQUENCE [LARGE SCALE GENOMIC DNA]</scope>
    <source>
        <tissue evidence="2">Muscle</tissue>
    </source>
</reference>
<keyword evidence="3" id="KW-1185">Reference proteome</keyword>
<gene>
    <name evidence="2" type="primary">TECPR2_0</name>
    <name evidence="2" type="ORF">EYF80_066179</name>
</gene>
<accession>A0A4Z2E4L0</accession>
<sequence length="122" mass="13371">MGAYCPEDRQLGLLSCFLRDGWILSWNEYSLYVLDCLNEPSHLATPTILPPTGSVETAQPIRTMAIIVEVGGREPPGGEREGPSAEGEKEEVEEAEEQLEVTGSCVPRRGGHVWTDEIMNGN</sequence>
<proteinExistence type="predicted"/>
<name>A0A4Z2E4L0_9TELE</name>